<keyword evidence="2" id="KW-1185">Reference proteome</keyword>
<evidence type="ECO:0000313" key="1">
    <source>
        <dbReference type="EMBL" id="KAH7249064.1"/>
    </source>
</evidence>
<proteinExistence type="predicted"/>
<organism evidence="1 2">
    <name type="scientific">Fusarium redolens</name>
    <dbReference type="NCBI Taxonomy" id="48865"/>
    <lineage>
        <taxon>Eukaryota</taxon>
        <taxon>Fungi</taxon>
        <taxon>Dikarya</taxon>
        <taxon>Ascomycota</taxon>
        <taxon>Pezizomycotina</taxon>
        <taxon>Sordariomycetes</taxon>
        <taxon>Hypocreomycetidae</taxon>
        <taxon>Hypocreales</taxon>
        <taxon>Nectriaceae</taxon>
        <taxon>Fusarium</taxon>
        <taxon>Fusarium redolens species complex</taxon>
    </lineage>
</organism>
<dbReference type="AlphaFoldDB" id="A0A9P9H0T5"/>
<dbReference type="EMBL" id="JAGMUX010000009">
    <property type="protein sequence ID" value="KAH7249064.1"/>
    <property type="molecule type" value="Genomic_DNA"/>
</dbReference>
<dbReference type="RefSeq" id="XP_046048859.1">
    <property type="nucleotide sequence ID" value="XM_046193024.1"/>
</dbReference>
<dbReference type="Proteomes" id="UP000720189">
    <property type="component" value="Unassembled WGS sequence"/>
</dbReference>
<gene>
    <name evidence="1" type="ORF">BKA55DRAFT_570846</name>
</gene>
<accession>A0A9P9H0T5</accession>
<dbReference type="GeneID" id="70222978"/>
<reference evidence="1" key="1">
    <citation type="journal article" date="2021" name="Nat. Commun.">
        <title>Genetic determinants of endophytism in the Arabidopsis root mycobiome.</title>
        <authorList>
            <person name="Mesny F."/>
            <person name="Miyauchi S."/>
            <person name="Thiergart T."/>
            <person name="Pickel B."/>
            <person name="Atanasova L."/>
            <person name="Karlsson M."/>
            <person name="Huettel B."/>
            <person name="Barry K.W."/>
            <person name="Haridas S."/>
            <person name="Chen C."/>
            <person name="Bauer D."/>
            <person name="Andreopoulos W."/>
            <person name="Pangilinan J."/>
            <person name="LaButti K."/>
            <person name="Riley R."/>
            <person name="Lipzen A."/>
            <person name="Clum A."/>
            <person name="Drula E."/>
            <person name="Henrissat B."/>
            <person name="Kohler A."/>
            <person name="Grigoriev I.V."/>
            <person name="Martin F.M."/>
            <person name="Hacquard S."/>
        </authorList>
    </citation>
    <scope>NUCLEOTIDE SEQUENCE</scope>
    <source>
        <strain evidence="1">MPI-CAGE-AT-0023</strain>
    </source>
</reference>
<evidence type="ECO:0000313" key="2">
    <source>
        <dbReference type="Proteomes" id="UP000720189"/>
    </source>
</evidence>
<name>A0A9P9H0T5_FUSRE</name>
<sequence length="57" mass="6586">MISCLFLRIDSLEFMTLYSDLVDGSLSFHCTLLYHVPPPLVKLTDVTQPPHNYRSFL</sequence>
<protein>
    <submittedName>
        <fullName evidence="1">Uncharacterized protein</fullName>
    </submittedName>
</protein>
<comment type="caution">
    <text evidence="1">The sequence shown here is derived from an EMBL/GenBank/DDBJ whole genome shotgun (WGS) entry which is preliminary data.</text>
</comment>